<dbReference type="InterPro" id="IPR006139">
    <property type="entry name" value="D-isomer_2_OHA_DH_cat_dom"/>
</dbReference>
<evidence type="ECO:0000259" key="5">
    <source>
        <dbReference type="Pfam" id="PF00389"/>
    </source>
</evidence>
<dbReference type="InterPro" id="IPR029753">
    <property type="entry name" value="D-isomer_DH_CS"/>
</dbReference>
<evidence type="ECO:0000256" key="1">
    <source>
        <dbReference type="ARBA" id="ARBA00005854"/>
    </source>
</evidence>
<dbReference type="PROSITE" id="PS00670">
    <property type="entry name" value="D_2_HYDROXYACID_DH_2"/>
    <property type="match status" value="1"/>
</dbReference>
<dbReference type="PANTHER" id="PTHR43761">
    <property type="entry name" value="D-ISOMER SPECIFIC 2-HYDROXYACID DEHYDROGENASE FAMILY PROTEIN (AFU_ORTHOLOGUE AFUA_1G13630)"/>
    <property type="match status" value="1"/>
</dbReference>
<keyword evidence="3" id="KW-0520">NAD</keyword>
<dbReference type="SUPFAM" id="SSF53474">
    <property type="entry name" value="alpha/beta-Hydrolases"/>
    <property type="match status" value="1"/>
</dbReference>
<dbReference type="Pfam" id="PF02826">
    <property type="entry name" value="2-Hacid_dh_C"/>
    <property type="match status" value="1"/>
</dbReference>
<dbReference type="InterPro" id="IPR006140">
    <property type="entry name" value="D-isomer_DH_NAD-bd"/>
</dbReference>
<dbReference type="PANTHER" id="PTHR43761:SF1">
    <property type="entry name" value="D-ISOMER SPECIFIC 2-HYDROXYACID DEHYDROGENASE CATALYTIC DOMAIN-CONTAINING PROTEIN-RELATED"/>
    <property type="match status" value="1"/>
</dbReference>
<feature type="region of interest" description="Disordered" evidence="4">
    <location>
        <begin position="339"/>
        <end position="368"/>
    </location>
</feature>
<comment type="caution">
    <text evidence="7">The sequence shown here is derived from an EMBL/GenBank/DDBJ whole genome shotgun (WGS) entry which is preliminary data.</text>
</comment>
<gene>
    <name evidence="7" type="ORF">I551_1947</name>
</gene>
<keyword evidence="7" id="KW-0378">Hydrolase</keyword>
<dbReference type="Gene3D" id="3.40.50.1820">
    <property type="entry name" value="alpha/beta hydrolase"/>
    <property type="match status" value="1"/>
</dbReference>
<dbReference type="CDD" id="cd12175">
    <property type="entry name" value="2-Hacid_dh_11"/>
    <property type="match status" value="1"/>
</dbReference>
<evidence type="ECO:0000313" key="7">
    <source>
        <dbReference type="EMBL" id="EUA91542.1"/>
    </source>
</evidence>
<proteinExistence type="inferred from homology"/>
<dbReference type="GO" id="GO:0016787">
    <property type="term" value="F:hydrolase activity"/>
    <property type="evidence" value="ECO:0007669"/>
    <property type="project" value="UniProtKB-KW"/>
</dbReference>
<feature type="domain" description="D-isomer specific 2-hydroxyacid dehydrogenase NAD-binding" evidence="6">
    <location>
        <begin position="487"/>
        <end position="658"/>
    </location>
</feature>
<name>A0ABP3AN00_MYCUL</name>
<organism evidence="7 8">
    <name type="scientific">Mycobacterium ulcerans str. Harvey</name>
    <dbReference type="NCBI Taxonomy" id="1299332"/>
    <lineage>
        <taxon>Bacteria</taxon>
        <taxon>Bacillati</taxon>
        <taxon>Actinomycetota</taxon>
        <taxon>Actinomycetes</taxon>
        <taxon>Mycobacteriales</taxon>
        <taxon>Mycobacteriaceae</taxon>
        <taxon>Mycobacterium</taxon>
        <taxon>Mycobacterium ulcerans group</taxon>
    </lineage>
</organism>
<evidence type="ECO:0000256" key="4">
    <source>
        <dbReference type="SAM" id="MobiDB-lite"/>
    </source>
</evidence>
<reference evidence="7 8" key="1">
    <citation type="submission" date="2014-01" db="EMBL/GenBank/DDBJ databases">
        <authorList>
            <person name="Dobos K."/>
            <person name="Lenaerts A."/>
            <person name="Ordway D."/>
            <person name="DeGroote M.A."/>
            <person name="Parker T."/>
            <person name="Sizemore C."/>
            <person name="Tallon L.J."/>
            <person name="Sadzewicz L.K."/>
            <person name="Sengamalay N."/>
            <person name="Fraser C.M."/>
            <person name="Hine E."/>
            <person name="Shefchek K.A."/>
            <person name="Das S.P."/>
            <person name="Tettelin H."/>
        </authorList>
    </citation>
    <scope>NUCLEOTIDE SEQUENCE [LARGE SCALE GENOMIC DNA]</scope>
    <source>
        <strain evidence="7 8">Harvey</strain>
    </source>
</reference>
<evidence type="ECO:0000256" key="2">
    <source>
        <dbReference type="ARBA" id="ARBA00023002"/>
    </source>
</evidence>
<protein>
    <submittedName>
        <fullName evidence="7">Alpha/beta hydrolase family protein</fullName>
    </submittedName>
</protein>
<dbReference type="PROSITE" id="PS00671">
    <property type="entry name" value="D_2_HYDROXYACID_DH_3"/>
    <property type="match status" value="1"/>
</dbReference>
<feature type="compositionally biased region" description="Basic residues" evidence="4">
    <location>
        <begin position="358"/>
        <end position="368"/>
    </location>
</feature>
<dbReference type="SUPFAM" id="SSF51735">
    <property type="entry name" value="NAD(P)-binding Rossmann-fold domains"/>
    <property type="match status" value="1"/>
</dbReference>
<evidence type="ECO:0000256" key="3">
    <source>
        <dbReference type="ARBA" id="ARBA00023027"/>
    </source>
</evidence>
<dbReference type="Proteomes" id="UP000020681">
    <property type="component" value="Unassembled WGS sequence"/>
</dbReference>
<evidence type="ECO:0000259" key="6">
    <source>
        <dbReference type="Pfam" id="PF02826"/>
    </source>
</evidence>
<dbReference type="InterPro" id="IPR029058">
    <property type="entry name" value="AB_hydrolase_fold"/>
</dbReference>
<sequence>MSAATGTPEINREFVGLSSPTAGRAGAGGHPCQGLYHRAAGTRPTVAMIATHYQIDFSEHYLADYMAARGIGFLGWNTRFRGFESNFALDHALVDIGVGVRWLREVAGAETVVLLGNSGGGSLMAAYQSQAVDPNVTPLAGTRPAAGVNELPTADGYVATAAHPGRPEVLTAWMDAAVIDENDPVATDPDLDLFNERNGPPYSPEFLSRYRAAQAARNESITDWAEDELKRVRAAGFSDRPFTVMRTWADPRMVDASIEPTNREPNLCYAGKPVRANRSARGIAAACTLRNWLGMWSLRVAQARAAPHLARITCPALVINADADTGVFPSDAQCIYDGSPARTKHAPPSIPTTTSPPRRTRRTSRHHHKLDSEAVAVNQPLRVLAHFVPGEKVLEFVAAQRDWLDIRWCAEDDDSGFYRELDHAEVIWHVLRPLSGADLQRAPRLRLVQKLGAGVNTIDVATATKHGIAVANMPGANAPSVAEGTVLLMLAALRRLPELDAATRQGRGWPTDPQLGESVRDIGSCTVGLIGYGNIAKRVATIVSAMGATVLHTSTRDDGRPGWRPLPELLATSDIVSLHLPLTPHTDRLLDADALARMKPNSLLINTSRGAVVDEDALVDALRSGSLAAAGLDVFAVEPVVPENPLLRLDNVVLTPHVTWYTVDTMRRYLTEAVDNCRRLRDGLSLANAVNCQADC</sequence>
<dbReference type="EMBL" id="JAOL01000087">
    <property type="protein sequence ID" value="EUA91542.1"/>
    <property type="molecule type" value="Genomic_DNA"/>
</dbReference>
<keyword evidence="8" id="KW-1185">Reference proteome</keyword>
<feature type="domain" description="D-isomer specific 2-hydroxyacid dehydrogenase catalytic" evidence="5">
    <location>
        <begin position="411"/>
        <end position="691"/>
    </location>
</feature>
<accession>A0ABP3AN00</accession>
<dbReference type="InterPro" id="IPR050418">
    <property type="entry name" value="D-iso_2-hydroxyacid_DH_PdxB"/>
</dbReference>
<evidence type="ECO:0000313" key="8">
    <source>
        <dbReference type="Proteomes" id="UP000020681"/>
    </source>
</evidence>
<dbReference type="Pfam" id="PF00389">
    <property type="entry name" value="2-Hacid_dh"/>
    <property type="match status" value="1"/>
</dbReference>
<dbReference type="InterPro" id="IPR036291">
    <property type="entry name" value="NAD(P)-bd_dom_sf"/>
</dbReference>
<dbReference type="Gene3D" id="3.40.50.720">
    <property type="entry name" value="NAD(P)-binding Rossmann-like Domain"/>
    <property type="match status" value="2"/>
</dbReference>
<keyword evidence="2" id="KW-0560">Oxidoreductase</keyword>
<comment type="similarity">
    <text evidence="1">Belongs to the D-isomer specific 2-hydroxyacid dehydrogenase family.</text>
</comment>
<dbReference type="SUPFAM" id="SSF52283">
    <property type="entry name" value="Formate/glycerate dehydrogenase catalytic domain-like"/>
    <property type="match status" value="1"/>
</dbReference>